<dbReference type="Proteomes" id="UP000523087">
    <property type="component" value="Unassembled WGS sequence"/>
</dbReference>
<dbReference type="Pfam" id="PF09911">
    <property type="entry name" value="DUF2140"/>
    <property type="match status" value="1"/>
</dbReference>
<evidence type="ECO:0000256" key="1">
    <source>
        <dbReference type="SAM" id="Phobius"/>
    </source>
</evidence>
<sequence>MNWKKWFFVLLTINIVIVSLFFFLIFQPSQPSTLPPEKKMKGATFTVYSSKEHVNAVINDYIRKKTKDHPLQYRVWLSDRVYVASKLPVFGRDVDLTVSFVPNVVQGGNLELRDPDMSLGELQLPVTYVLKYLQKHALLPEGVIIDPNYNRIYVALNEFRFANGYQLSAKKFDLQHNQIEFTLTVPVGNE</sequence>
<keyword evidence="3" id="KW-1185">Reference proteome</keyword>
<keyword evidence="1" id="KW-0812">Transmembrane</keyword>
<accession>A0A7W0C0U1</accession>
<dbReference type="RefSeq" id="WP_181556644.1">
    <property type="nucleotide sequence ID" value="NZ_JACDUT010000008.1"/>
</dbReference>
<protein>
    <submittedName>
        <fullName evidence="2">Uncharacterized protein YpmS</fullName>
    </submittedName>
</protein>
<keyword evidence="1" id="KW-0472">Membrane</keyword>
<keyword evidence="1" id="KW-1133">Transmembrane helix</keyword>
<comment type="caution">
    <text evidence="2">The sequence shown here is derived from an EMBL/GenBank/DDBJ whole genome shotgun (WGS) entry which is preliminary data.</text>
</comment>
<dbReference type="InterPro" id="IPR018672">
    <property type="entry name" value="DUF2140"/>
</dbReference>
<name>A0A7W0C0U1_9BACL</name>
<proteinExistence type="predicted"/>
<evidence type="ECO:0000313" key="3">
    <source>
        <dbReference type="Proteomes" id="UP000523087"/>
    </source>
</evidence>
<gene>
    <name evidence="2" type="ORF">HNR31_002668</name>
</gene>
<feature type="transmembrane region" description="Helical" evidence="1">
    <location>
        <begin position="6"/>
        <end position="26"/>
    </location>
</feature>
<dbReference type="AlphaFoldDB" id="A0A7W0C0U1"/>
<dbReference type="EMBL" id="JACDUT010000008">
    <property type="protein sequence ID" value="MBA2875874.1"/>
    <property type="molecule type" value="Genomic_DNA"/>
</dbReference>
<evidence type="ECO:0000313" key="2">
    <source>
        <dbReference type="EMBL" id="MBA2875874.1"/>
    </source>
</evidence>
<organism evidence="2 3">
    <name type="scientific">Thermaerobacillus caldiproteolyticus</name>
    <dbReference type="NCBI Taxonomy" id="247480"/>
    <lineage>
        <taxon>Bacteria</taxon>
        <taxon>Bacillati</taxon>
        <taxon>Bacillota</taxon>
        <taxon>Bacilli</taxon>
        <taxon>Bacillales</taxon>
        <taxon>Anoxybacillaceae</taxon>
        <taxon>Thermaerobacillus</taxon>
    </lineage>
</organism>
<reference evidence="2 3" key="1">
    <citation type="submission" date="2020-07" db="EMBL/GenBank/DDBJ databases">
        <title>Genomic Encyclopedia of Type Strains, Phase IV (KMG-IV): sequencing the most valuable type-strain genomes for metagenomic binning, comparative biology and taxonomic classification.</title>
        <authorList>
            <person name="Goeker M."/>
        </authorList>
    </citation>
    <scope>NUCLEOTIDE SEQUENCE [LARGE SCALE GENOMIC DNA]</scope>
    <source>
        <strain evidence="2 3">DSM 15730</strain>
    </source>
</reference>